<gene>
    <name evidence="1" type="ORF">LBRM2904_25.1050</name>
</gene>
<evidence type="ECO:0000313" key="2">
    <source>
        <dbReference type="Proteomes" id="UP000319462"/>
    </source>
</evidence>
<reference evidence="1 2" key="1">
    <citation type="submission" date="2018-09" db="EMBL/GenBank/DDBJ databases">
        <authorList>
            <person name="Peiro R."/>
            <person name="Begona"/>
            <person name="Cbmso G."/>
            <person name="Lopez M."/>
            <person name="Gonzalez S."/>
        </authorList>
    </citation>
    <scope>NUCLEOTIDE SEQUENCE [LARGE SCALE GENOMIC DNA]</scope>
</reference>
<dbReference type="EMBL" id="LS997624">
    <property type="protein sequence ID" value="SYZ66513.1"/>
    <property type="molecule type" value="Genomic_DNA"/>
</dbReference>
<name>A0A3P3Z8D8_LEIBR</name>
<organism evidence="1 2">
    <name type="scientific">Leishmania braziliensis MHOM/BR/75/M2904</name>
    <dbReference type="NCBI Taxonomy" id="420245"/>
    <lineage>
        <taxon>Eukaryota</taxon>
        <taxon>Discoba</taxon>
        <taxon>Euglenozoa</taxon>
        <taxon>Kinetoplastea</taxon>
        <taxon>Metakinetoplastina</taxon>
        <taxon>Trypanosomatida</taxon>
        <taxon>Trypanosomatidae</taxon>
        <taxon>Leishmaniinae</taxon>
        <taxon>Leishmania</taxon>
        <taxon>Leishmania braziliensis species complex</taxon>
    </lineage>
</organism>
<dbReference type="Proteomes" id="UP000319462">
    <property type="component" value="Chromosome 25"/>
</dbReference>
<accession>A0A3P3Z8D8</accession>
<proteinExistence type="predicted"/>
<protein>
    <submittedName>
        <fullName evidence="1">Hypothetical_protein</fullName>
    </submittedName>
</protein>
<sequence>MYSPELEWLLGNPAVVQQRKELTASAVSGCSAPALDSLHRATALDSTVDGGHTLPTRPLTTRAAERPRCTSGFYTNVQVIGGLAPRGPREPSDTFSTMPCRFL</sequence>
<evidence type="ECO:0000313" key="1">
    <source>
        <dbReference type="EMBL" id="SYZ66513.1"/>
    </source>
</evidence>
<dbReference type="AlphaFoldDB" id="A0A3P3Z8D8"/>